<dbReference type="Pfam" id="PF01381">
    <property type="entry name" value="HTH_3"/>
    <property type="match status" value="1"/>
</dbReference>
<keyword evidence="3" id="KW-1185">Reference proteome</keyword>
<dbReference type="GO" id="GO:0003677">
    <property type="term" value="F:DNA binding"/>
    <property type="evidence" value="ECO:0007669"/>
    <property type="project" value="InterPro"/>
</dbReference>
<organism evidence="2 3">
    <name type="scientific">Agitococcus lubricus</name>
    <dbReference type="NCBI Taxonomy" id="1077255"/>
    <lineage>
        <taxon>Bacteria</taxon>
        <taxon>Pseudomonadati</taxon>
        <taxon>Pseudomonadota</taxon>
        <taxon>Gammaproteobacteria</taxon>
        <taxon>Moraxellales</taxon>
        <taxon>Moraxellaceae</taxon>
        <taxon>Agitococcus</taxon>
    </lineage>
</organism>
<accession>A0A2T5ITF3</accession>
<dbReference type="PROSITE" id="PS50943">
    <property type="entry name" value="HTH_CROC1"/>
    <property type="match status" value="1"/>
</dbReference>
<gene>
    <name evidence="2" type="ORF">C8N29_12421</name>
</gene>
<dbReference type="Proteomes" id="UP000244223">
    <property type="component" value="Unassembled WGS sequence"/>
</dbReference>
<dbReference type="RefSeq" id="WP_107866938.1">
    <property type="nucleotide sequence ID" value="NZ_QAON01000024.1"/>
</dbReference>
<name>A0A2T5ITF3_9GAMM</name>
<dbReference type="SUPFAM" id="SSF47413">
    <property type="entry name" value="lambda repressor-like DNA-binding domains"/>
    <property type="match status" value="1"/>
</dbReference>
<dbReference type="EMBL" id="QAON01000024">
    <property type="protein sequence ID" value="PTQ87099.1"/>
    <property type="molecule type" value="Genomic_DNA"/>
</dbReference>
<comment type="caution">
    <text evidence="2">The sequence shown here is derived from an EMBL/GenBank/DDBJ whole genome shotgun (WGS) entry which is preliminary data.</text>
</comment>
<reference evidence="2 3" key="1">
    <citation type="submission" date="2018-04" db="EMBL/GenBank/DDBJ databases">
        <title>Genomic Encyclopedia of Archaeal and Bacterial Type Strains, Phase II (KMG-II): from individual species to whole genera.</title>
        <authorList>
            <person name="Goeker M."/>
        </authorList>
    </citation>
    <scope>NUCLEOTIDE SEQUENCE [LARGE SCALE GENOMIC DNA]</scope>
    <source>
        <strain evidence="2 3">DSM 5822</strain>
    </source>
</reference>
<proteinExistence type="predicted"/>
<dbReference type="InterPro" id="IPR010982">
    <property type="entry name" value="Lambda_DNA-bd_dom_sf"/>
</dbReference>
<dbReference type="SMART" id="SM00530">
    <property type="entry name" value="HTH_XRE"/>
    <property type="match status" value="1"/>
</dbReference>
<dbReference type="OrthoDB" id="9805856at2"/>
<protein>
    <submittedName>
        <fullName evidence="2">Helix-turn-helix protein</fullName>
    </submittedName>
</protein>
<evidence type="ECO:0000313" key="3">
    <source>
        <dbReference type="Proteomes" id="UP000244223"/>
    </source>
</evidence>
<dbReference type="Gene3D" id="1.10.260.40">
    <property type="entry name" value="lambda repressor-like DNA-binding domains"/>
    <property type="match status" value="1"/>
</dbReference>
<dbReference type="AlphaFoldDB" id="A0A2T5ITF3"/>
<feature type="domain" description="HTH cro/C1-type" evidence="1">
    <location>
        <begin position="65"/>
        <end position="94"/>
    </location>
</feature>
<evidence type="ECO:0000259" key="1">
    <source>
        <dbReference type="PROSITE" id="PS50943"/>
    </source>
</evidence>
<sequence length="223" mass="24990">MGQLVFDDLSKEDEIAFIPKEEKHKKEPTHSQLMIADRFKKARSLSGLTEKDAISRMGLKNPKVISQIENCHRQPTLAFLIRAANAYGVSADYLLGLSEDDDRSSDIATRSAIMRQNERVGNLIAVALSKTTFDYAKAVGDQSVKSLIAISETLCEKLKRFCELNPEFEDMKGGAPVQKLIVEITPIININKRKLEEREGLLELGTQQLEQCVQQVLFPKGNK</sequence>
<evidence type="ECO:0000313" key="2">
    <source>
        <dbReference type="EMBL" id="PTQ87099.1"/>
    </source>
</evidence>
<dbReference type="CDD" id="cd00093">
    <property type="entry name" value="HTH_XRE"/>
    <property type="match status" value="1"/>
</dbReference>
<dbReference type="InterPro" id="IPR001387">
    <property type="entry name" value="Cro/C1-type_HTH"/>
</dbReference>